<evidence type="ECO:0000256" key="10">
    <source>
        <dbReference type="ARBA" id="ARBA00031323"/>
    </source>
</evidence>
<dbReference type="Proteomes" id="UP001597419">
    <property type="component" value="Unassembled WGS sequence"/>
</dbReference>
<protein>
    <recommendedName>
        <fullName evidence="4">Protein-L-isoaspartate O-methyltransferase</fullName>
        <ecNumber evidence="3">2.1.1.77</ecNumber>
    </recommendedName>
    <alternativeName>
        <fullName evidence="11">L-isoaspartyl protein carboxyl methyltransferase</fullName>
    </alternativeName>
    <alternativeName>
        <fullName evidence="9">Protein L-isoaspartyl methyltransferase</fullName>
    </alternativeName>
    <alternativeName>
        <fullName evidence="10">Protein-beta-aspartate methyltransferase</fullName>
    </alternativeName>
</protein>
<dbReference type="GO" id="GO:0032259">
    <property type="term" value="P:methylation"/>
    <property type="evidence" value="ECO:0007669"/>
    <property type="project" value="UniProtKB-KW"/>
</dbReference>
<evidence type="ECO:0000313" key="12">
    <source>
        <dbReference type="EMBL" id="MFD2462377.1"/>
    </source>
</evidence>
<dbReference type="SUPFAM" id="SSF53335">
    <property type="entry name" value="S-adenosyl-L-methionine-dependent methyltransferases"/>
    <property type="match status" value="1"/>
</dbReference>
<dbReference type="Gene3D" id="3.40.50.150">
    <property type="entry name" value="Vaccinia Virus protein VP39"/>
    <property type="match status" value="1"/>
</dbReference>
<organism evidence="12 13">
    <name type="scientific">Amycolatopsis samaneae</name>
    <dbReference type="NCBI Taxonomy" id="664691"/>
    <lineage>
        <taxon>Bacteria</taxon>
        <taxon>Bacillati</taxon>
        <taxon>Actinomycetota</taxon>
        <taxon>Actinomycetes</taxon>
        <taxon>Pseudonocardiales</taxon>
        <taxon>Pseudonocardiaceae</taxon>
        <taxon>Amycolatopsis</taxon>
    </lineage>
</organism>
<comment type="caution">
    <text evidence="12">The sequence shown here is derived from an EMBL/GenBank/DDBJ whole genome shotgun (WGS) entry which is preliminary data.</text>
</comment>
<evidence type="ECO:0000256" key="5">
    <source>
        <dbReference type="ARBA" id="ARBA00022490"/>
    </source>
</evidence>
<accession>A0ABW5GNP2</accession>
<keyword evidence="13" id="KW-1185">Reference proteome</keyword>
<dbReference type="InterPro" id="IPR029063">
    <property type="entry name" value="SAM-dependent_MTases_sf"/>
</dbReference>
<evidence type="ECO:0000256" key="7">
    <source>
        <dbReference type="ARBA" id="ARBA00022679"/>
    </source>
</evidence>
<sequence length="376" mass="41959">MNSTSGPGDLVAELRSAGNLPAECYSAFETVKREYFVPNRVWTQETDDSRYEPVDRATEPERWSSLVYSDRVIVTQFDDGDPTWPDVGFRPTSSASMPSAVAGMLGALDAQPGESVLEIGTGTGFNAALISELVGPEGNVTSIEIDENIGKEAKRNLETAGYSRVDVEIQDATFPIGRRFDRIIATAGVHLGQLPFWWVKSANVILAPMRADLSSGPLVKFEIDDGVARGRAVGMRVGFMEMRSQRVRSMSHRKLRWDDEQADRSTTDVNPFVVLLNESSRWAASVAVPMCRYDLEKPTEERDHGVAWLVDPISGSWATVAPEDEDSHTVRQFGPRRLWNETESAYRWWVRKGKPAIESWEWTVSAERQSIQLATE</sequence>
<evidence type="ECO:0000256" key="11">
    <source>
        <dbReference type="ARBA" id="ARBA00031350"/>
    </source>
</evidence>
<proteinExistence type="inferred from homology"/>
<keyword evidence="5" id="KW-0963">Cytoplasm</keyword>
<keyword evidence="6 12" id="KW-0489">Methyltransferase</keyword>
<comment type="subcellular location">
    <subcellularLocation>
        <location evidence="1">Cytoplasm</location>
    </subcellularLocation>
</comment>
<evidence type="ECO:0000256" key="4">
    <source>
        <dbReference type="ARBA" id="ARBA00013346"/>
    </source>
</evidence>
<evidence type="ECO:0000256" key="2">
    <source>
        <dbReference type="ARBA" id="ARBA00005369"/>
    </source>
</evidence>
<dbReference type="EMBL" id="JBHUKU010000015">
    <property type="protein sequence ID" value="MFD2462377.1"/>
    <property type="molecule type" value="Genomic_DNA"/>
</dbReference>
<evidence type="ECO:0000256" key="8">
    <source>
        <dbReference type="ARBA" id="ARBA00022691"/>
    </source>
</evidence>
<evidence type="ECO:0000313" key="13">
    <source>
        <dbReference type="Proteomes" id="UP001597419"/>
    </source>
</evidence>
<dbReference type="EC" id="2.1.1.77" evidence="3"/>
<gene>
    <name evidence="12" type="ORF">ACFSYJ_27475</name>
</gene>
<dbReference type="RefSeq" id="WP_345400908.1">
    <property type="nucleotide sequence ID" value="NZ_BAABHG010000012.1"/>
</dbReference>
<dbReference type="Pfam" id="PF01135">
    <property type="entry name" value="PCMT"/>
    <property type="match status" value="1"/>
</dbReference>
<name>A0ABW5GNP2_9PSEU</name>
<dbReference type="CDD" id="cd02440">
    <property type="entry name" value="AdoMet_MTases"/>
    <property type="match status" value="1"/>
</dbReference>
<comment type="similarity">
    <text evidence="2">Belongs to the methyltransferase superfamily. L-isoaspartyl/D-aspartyl protein methyltransferase family.</text>
</comment>
<evidence type="ECO:0000256" key="6">
    <source>
        <dbReference type="ARBA" id="ARBA00022603"/>
    </source>
</evidence>
<dbReference type="GO" id="GO:0008168">
    <property type="term" value="F:methyltransferase activity"/>
    <property type="evidence" value="ECO:0007669"/>
    <property type="project" value="UniProtKB-KW"/>
</dbReference>
<evidence type="ECO:0000256" key="1">
    <source>
        <dbReference type="ARBA" id="ARBA00004496"/>
    </source>
</evidence>
<dbReference type="PANTHER" id="PTHR11579">
    <property type="entry name" value="PROTEIN-L-ISOASPARTATE O-METHYLTRANSFERASE"/>
    <property type="match status" value="1"/>
</dbReference>
<reference evidence="13" key="1">
    <citation type="journal article" date="2019" name="Int. J. Syst. Evol. Microbiol.">
        <title>The Global Catalogue of Microorganisms (GCM) 10K type strain sequencing project: providing services to taxonomists for standard genome sequencing and annotation.</title>
        <authorList>
            <consortium name="The Broad Institute Genomics Platform"/>
            <consortium name="The Broad Institute Genome Sequencing Center for Infectious Disease"/>
            <person name="Wu L."/>
            <person name="Ma J."/>
        </authorList>
    </citation>
    <scope>NUCLEOTIDE SEQUENCE [LARGE SCALE GENOMIC DNA]</scope>
    <source>
        <strain evidence="13">CGMCC 4.7643</strain>
    </source>
</reference>
<keyword evidence="8" id="KW-0949">S-adenosyl-L-methionine</keyword>
<keyword evidence="7" id="KW-0808">Transferase</keyword>
<evidence type="ECO:0000256" key="3">
    <source>
        <dbReference type="ARBA" id="ARBA00011890"/>
    </source>
</evidence>
<evidence type="ECO:0000256" key="9">
    <source>
        <dbReference type="ARBA" id="ARBA00030757"/>
    </source>
</evidence>
<dbReference type="InterPro" id="IPR000682">
    <property type="entry name" value="PCMT"/>
</dbReference>
<dbReference type="PANTHER" id="PTHR11579:SF0">
    <property type="entry name" value="PROTEIN-L-ISOASPARTATE(D-ASPARTATE) O-METHYLTRANSFERASE"/>
    <property type="match status" value="1"/>
</dbReference>